<evidence type="ECO:0000256" key="1">
    <source>
        <dbReference type="SAM" id="Phobius"/>
    </source>
</evidence>
<sequence length="335" mass="37812">MPFFLLAPLSLVLGYYAVLSPVLYETQTFLVVEKPVTGGGDASSLMGTSGRNEGNYLFRAFVTSYEEFMSVDARVNLARQYSFFPDIIQSFGGVLSFFSRSRRALYDYYTLYIVDTDISRKEGLVKFSVKAANRKLSYEITRKILDDARLKLALLNQEPDRLLLQEHQATMQRLTKAITDDEKTIAANMLSSGIYDGSGFYASSQKAWFQIAADQIVLEGKYSVLKDTVERDARAMDREVRVYEAGKTRFSNDTVEKRNIILENDRLIHEVRTLSGLLDTEMASYESVGARAIMSHYFLKTVSGPVVEETPFRPGFWWSVLTVLAVGLLLFMAAV</sequence>
<evidence type="ECO:0008006" key="4">
    <source>
        <dbReference type="Google" id="ProtNLM"/>
    </source>
</evidence>
<feature type="transmembrane region" description="Helical" evidence="1">
    <location>
        <begin position="315"/>
        <end position="334"/>
    </location>
</feature>
<evidence type="ECO:0000313" key="3">
    <source>
        <dbReference type="Proteomes" id="UP001165576"/>
    </source>
</evidence>
<keyword evidence="3" id="KW-1185">Reference proteome</keyword>
<proteinExistence type="predicted"/>
<organism evidence="2 3">
    <name type="scientific">Bombella pluederhausensis</name>
    <dbReference type="NCBI Taxonomy" id="2967336"/>
    <lineage>
        <taxon>Bacteria</taxon>
        <taxon>Pseudomonadati</taxon>
        <taxon>Pseudomonadota</taxon>
        <taxon>Alphaproteobacteria</taxon>
        <taxon>Acetobacterales</taxon>
        <taxon>Acetobacteraceae</taxon>
        <taxon>Bombella</taxon>
    </lineage>
</organism>
<name>A0ABT3WNU9_9PROT</name>
<dbReference type="Proteomes" id="UP001165576">
    <property type="component" value="Unassembled WGS sequence"/>
</dbReference>
<dbReference type="EMBL" id="JANIDY010000003">
    <property type="protein sequence ID" value="MCX5618461.1"/>
    <property type="molecule type" value="Genomic_DNA"/>
</dbReference>
<keyword evidence="1" id="KW-1133">Transmembrane helix</keyword>
<comment type="caution">
    <text evidence="2">The sequence shown here is derived from an EMBL/GenBank/DDBJ whole genome shotgun (WGS) entry which is preliminary data.</text>
</comment>
<keyword evidence="1" id="KW-0812">Transmembrane</keyword>
<reference evidence="2" key="1">
    <citation type="submission" date="2022-07" db="EMBL/GenBank/DDBJ databases">
        <title>Bombella genomes.</title>
        <authorList>
            <person name="Harer L."/>
            <person name="Styblova S."/>
            <person name="Ehrmann M."/>
        </authorList>
    </citation>
    <scope>NUCLEOTIDE SEQUENCE</scope>
    <source>
        <strain evidence="2">TMW 2.2543</strain>
    </source>
</reference>
<keyword evidence="1" id="KW-0472">Membrane</keyword>
<evidence type="ECO:0000313" key="2">
    <source>
        <dbReference type="EMBL" id="MCX5618461.1"/>
    </source>
</evidence>
<dbReference type="RefSeq" id="WP_266116963.1">
    <property type="nucleotide sequence ID" value="NZ_JANIDY010000003.1"/>
</dbReference>
<gene>
    <name evidence="2" type="ORF">NQF86_07255</name>
</gene>
<protein>
    <recommendedName>
        <fullName evidence="4">Capsular polysaccharide transport system permease protein</fullName>
    </recommendedName>
</protein>
<accession>A0ABT3WNU9</accession>